<dbReference type="Proteomes" id="UP000219435">
    <property type="component" value="Unassembled WGS sequence"/>
</dbReference>
<reference evidence="2" key="1">
    <citation type="submission" date="2017-08" db="EMBL/GenBank/DDBJ databases">
        <authorList>
            <person name="Varghese N."/>
            <person name="Submissions S."/>
        </authorList>
    </citation>
    <scope>NUCLEOTIDE SEQUENCE [LARGE SCALE GENOMIC DNA]</scope>
    <source>
        <strain evidence="2">DSM 4725</strain>
    </source>
</reference>
<evidence type="ECO:0000313" key="2">
    <source>
        <dbReference type="Proteomes" id="UP000219435"/>
    </source>
</evidence>
<sequence length="66" mass="7396">MVTIPPTPVLLSAADAATYAVVRPATLRIWRHRYRMEPRWSPDEASLYSLDELAAVLARRADSSVD</sequence>
<protein>
    <recommendedName>
        <fullName evidence="3">MerR HTH family regulatory protein</fullName>
    </recommendedName>
</protein>
<organism evidence="1 2">
    <name type="scientific">Blastococcus aggregatus</name>
    <dbReference type="NCBI Taxonomy" id="38502"/>
    <lineage>
        <taxon>Bacteria</taxon>
        <taxon>Bacillati</taxon>
        <taxon>Actinomycetota</taxon>
        <taxon>Actinomycetes</taxon>
        <taxon>Geodermatophilales</taxon>
        <taxon>Geodermatophilaceae</taxon>
        <taxon>Blastococcus</taxon>
    </lineage>
</organism>
<name>A0A285V303_9ACTN</name>
<evidence type="ECO:0000313" key="1">
    <source>
        <dbReference type="EMBL" id="SOC48535.1"/>
    </source>
</evidence>
<dbReference type="AlphaFoldDB" id="A0A285V303"/>
<accession>A0A285V303</accession>
<gene>
    <name evidence="1" type="ORF">SAMN05660748_1231</name>
</gene>
<evidence type="ECO:0008006" key="3">
    <source>
        <dbReference type="Google" id="ProtNLM"/>
    </source>
</evidence>
<dbReference type="EMBL" id="OBQI01000002">
    <property type="protein sequence ID" value="SOC48535.1"/>
    <property type="molecule type" value="Genomic_DNA"/>
</dbReference>
<keyword evidence="2" id="KW-1185">Reference proteome</keyword>
<proteinExistence type="predicted"/>